<evidence type="ECO:0000313" key="3">
    <source>
        <dbReference type="Proteomes" id="UP000753908"/>
    </source>
</evidence>
<accession>A0A951UA25</accession>
<dbReference type="AlphaFoldDB" id="A0A951UA25"/>
<sequence>MLRSLIILPEAEQDAAQAYFWYEEQESGLGEEFLRCVDACIQFIRRNPELYRVVYESYRRAVVRRFPYVLFYEYSDNTIIVYSVFHCSQDPKKWRSRLP</sequence>
<reference evidence="2" key="2">
    <citation type="journal article" date="2022" name="Microbiol. Resour. Announc.">
        <title>Metagenome Sequencing to Explore Phylogenomics of Terrestrial Cyanobacteria.</title>
        <authorList>
            <person name="Ward R.D."/>
            <person name="Stajich J.E."/>
            <person name="Johansen J.R."/>
            <person name="Huntemann M."/>
            <person name="Clum A."/>
            <person name="Foster B."/>
            <person name="Foster B."/>
            <person name="Roux S."/>
            <person name="Palaniappan K."/>
            <person name="Varghese N."/>
            <person name="Mukherjee S."/>
            <person name="Reddy T.B.K."/>
            <person name="Daum C."/>
            <person name="Copeland A."/>
            <person name="Chen I.A."/>
            <person name="Ivanova N.N."/>
            <person name="Kyrpides N.C."/>
            <person name="Shapiro N."/>
            <person name="Eloe-Fadrosh E.A."/>
            <person name="Pietrasiak N."/>
        </authorList>
    </citation>
    <scope>NUCLEOTIDE SEQUENCE</scope>
    <source>
        <strain evidence="2">CPER-KK1</strain>
    </source>
</reference>
<dbReference type="Proteomes" id="UP000753908">
    <property type="component" value="Unassembled WGS sequence"/>
</dbReference>
<dbReference type="InterPro" id="IPR007712">
    <property type="entry name" value="RelE/ParE_toxin"/>
</dbReference>
<reference evidence="2" key="1">
    <citation type="submission" date="2021-05" db="EMBL/GenBank/DDBJ databases">
        <authorList>
            <person name="Pietrasiak N."/>
            <person name="Ward R."/>
            <person name="Stajich J.E."/>
            <person name="Kurbessoian T."/>
        </authorList>
    </citation>
    <scope>NUCLEOTIDE SEQUENCE</scope>
    <source>
        <strain evidence="2">CPER-KK1</strain>
    </source>
</reference>
<keyword evidence="1" id="KW-1277">Toxin-antitoxin system</keyword>
<proteinExistence type="predicted"/>
<gene>
    <name evidence="2" type="ORF">KME25_13735</name>
</gene>
<dbReference type="Pfam" id="PF05016">
    <property type="entry name" value="ParE_toxin"/>
    <property type="match status" value="1"/>
</dbReference>
<name>A0A951UA25_9CYAN</name>
<organism evidence="2 3">
    <name type="scientific">Symplocastrum torsivum CPER-KK1</name>
    <dbReference type="NCBI Taxonomy" id="450513"/>
    <lineage>
        <taxon>Bacteria</taxon>
        <taxon>Bacillati</taxon>
        <taxon>Cyanobacteriota</taxon>
        <taxon>Cyanophyceae</taxon>
        <taxon>Oscillatoriophycideae</taxon>
        <taxon>Oscillatoriales</taxon>
        <taxon>Microcoleaceae</taxon>
        <taxon>Symplocastrum</taxon>
    </lineage>
</organism>
<dbReference type="InterPro" id="IPR035093">
    <property type="entry name" value="RelE/ParE_toxin_dom_sf"/>
</dbReference>
<dbReference type="Gene3D" id="3.30.2310.20">
    <property type="entry name" value="RelE-like"/>
    <property type="match status" value="1"/>
</dbReference>
<dbReference type="EMBL" id="JAHHIF010000015">
    <property type="protein sequence ID" value="MBW4545489.1"/>
    <property type="molecule type" value="Genomic_DNA"/>
</dbReference>
<evidence type="ECO:0000256" key="1">
    <source>
        <dbReference type="ARBA" id="ARBA00022649"/>
    </source>
</evidence>
<comment type="caution">
    <text evidence="2">The sequence shown here is derived from an EMBL/GenBank/DDBJ whole genome shotgun (WGS) entry which is preliminary data.</text>
</comment>
<protein>
    <submittedName>
        <fullName evidence="2">Type II toxin-antitoxin system RelE/ParE family toxin</fullName>
    </submittedName>
</protein>
<evidence type="ECO:0000313" key="2">
    <source>
        <dbReference type="EMBL" id="MBW4545489.1"/>
    </source>
</evidence>